<dbReference type="EMBL" id="QGKL01000029">
    <property type="protein sequence ID" value="PWQ96228.1"/>
    <property type="molecule type" value="Genomic_DNA"/>
</dbReference>
<dbReference type="OrthoDB" id="9802264at2"/>
<keyword evidence="5" id="KW-1185">Reference proteome</keyword>
<dbReference type="PANTHER" id="PTHR43514">
    <property type="entry name" value="ABC TRANSPORTER I FAMILY MEMBER 10"/>
    <property type="match status" value="1"/>
</dbReference>
<dbReference type="RefSeq" id="WP_109823200.1">
    <property type="nucleotide sequence ID" value="NZ_QGKL01000029.1"/>
</dbReference>
<dbReference type="PROSITE" id="PS00211">
    <property type="entry name" value="ABC_TRANSPORTER_1"/>
    <property type="match status" value="1"/>
</dbReference>
<proteinExistence type="predicted"/>
<keyword evidence="1" id="KW-0547">Nucleotide-binding</keyword>
<dbReference type="GO" id="GO:0016020">
    <property type="term" value="C:membrane"/>
    <property type="evidence" value="ECO:0007669"/>
    <property type="project" value="InterPro"/>
</dbReference>
<dbReference type="Pfam" id="PF00005">
    <property type="entry name" value="ABC_tran"/>
    <property type="match status" value="1"/>
</dbReference>
<dbReference type="Proteomes" id="UP000245506">
    <property type="component" value="Unassembled WGS sequence"/>
</dbReference>
<feature type="domain" description="ABC transporter" evidence="3">
    <location>
        <begin position="2"/>
        <end position="229"/>
    </location>
</feature>
<dbReference type="GO" id="GO:0015098">
    <property type="term" value="F:molybdate ion transmembrane transporter activity"/>
    <property type="evidence" value="ECO:0007669"/>
    <property type="project" value="InterPro"/>
</dbReference>
<dbReference type="SUPFAM" id="SSF52540">
    <property type="entry name" value="P-loop containing nucleoside triphosphate hydrolases"/>
    <property type="match status" value="1"/>
</dbReference>
<keyword evidence="2 4" id="KW-0067">ATP-binding</keyword>
<dbReference type="AlphaFoldDB" id="A0A317CCE4"/>
<reference evidence="4 5" key="1">
    <citation type="submission" date="2018-05" db="EMBL/GenBank/DDBJ databases">
        <title>Leucothrix arctica sp. nov., isolated from Arctic seawater.</title>
        <authorList>
            <person name="Choi A."/>
            <person name="Baek K."/>
        </authorList>
    </citation>
    <scope>NUCLEOTIDE SEQUENCE [LARGE SCALE GENOMIC DNA]</scope>
    <source>
        <strain evidence="4 5">IMCC9719</strain>
    </source>
</reference>
<name>A0A317CCE4_9GAMM</name>
<gene>
    <name evidence="4" type="primary">modC</name>
    <name evidence="4" type="ORF">DKT75_09545</name>
</gene>
<sequence>MIKLAYKLRRSDFELNVNEQLPATGVTAIYGHSGCGKSSLLRCIAGLESPNSAYLQVNGEVWEDSEKQIYLPTHKRPIGYVFQEASLFEHLSVIKNLNFGATRCGKPQAQKALDQAVELLGIEGLLNRMPDSLSGGEKQRVAIARALAVCPELLLMDEPLASLDIRRKREILPFLERLHRELDIPVLYVSHSPAEVRRLADYLVIMDEGKVIASGDIKTTQHHLLEDEGY</sequence>
<dbReference type="NCBIfam" id="TIGR02142">
    <property type="entry name" value="modC_ABC"/>
    <property type="match status" value="1"/>
</dbReference>
<dbReference type="GO" id="GO:0140359">
    <property type="term" value="F:ABC-type transporter activity"/>
    <property type="evidence" value="ECO:0007669"/>
    <property type="project" value="InterPro"/>
</dbReference>
<evidence type="ECO:0000313" key="5">
    <source>
        <dbReference type="Proteomes" id="UP000245506"/>
    </source>
</evidence>
<comment type="caution">
    <text evidence="4">The sequence shown here is derived from an EMBL/GenBank/DDBJ whole genome shotgun (WGS) entry which is preliminary data.</text>
</comment>
<dbReference type="InterPro" id="IPR011868">
    <property type="entry name" value="ModC_ABC_ATP-bd"/>
</dbReference>
<evidence type="ECO:0000256" key="2">
    <source>
        <dbReference type="ARBA" id="ARBA00022840"/>
    </source>
</evidence>
<dbReference type="Gene3D" id="3.40.50.300">
    <property type="entry name" value="P-loop containing nucleotide triphosphate hydrolases"/>
    <property type="match status" value="1"/>
</dbReference>
<evidence type="ECO:0000259" key="3">
    <source>
        <dbReference type="PROSITE" id="PS50893"/>
    </source>
</evidence>
<evidence type="ECO:0000313" key="4">
    <source>
        <dbReference type="EMBL" id="PWQ96228.1"/>
    </source>
</evidence>
<dbReference type="InterPro" id="IPR003439">
    <property type="entry name" value="ABC_transporter-like_ATP-bd"/>
</dbReference>
<dbReference type="PROSITE" id="PS50893">
    <property type="entry name" value="ABC_TRANSPORTER_2"/>
    <property type="match status" value="1"/>
</dbReference>
<dbReference type="SMART" id="SM00382">
    <property type="entry name" value="AAA"/>
    <property type="match status" value="1"/>
</dbReference>
<protein>
    <submittedName>
        <fullName evidence="4">Molybdenum ABC transporter ATP-binding protein</fullName>
    </submittedName>
</protein>
<dbReference type="InterPro" id="IPR017871">
    <property type="entry name" value="ABC_transporter-like_CS"/>
</dbReference>
<dbReference type="GO" id="GO:0005524">
    <property type="term" value="F:ATP binding"/>
    <property type="evidence" value="ECO:0007669"/>
    <property type="project" value="UniProtKB-KW"/>
</dbReference>
<dbReference type="InterPro" id="IPR003593">
    <property type="entry name" value="AAA+_ATPase"/>
</dbReference>
<dbReference type="GO" id="GO:0016887">
    <property type="term" value="F:ATP hydrolysis activity"/>
    <property type="evidence" value="ECO:0007669"/>
    <property type="project" value="InterPro"/>
</dbReference>
<dbReference type="InterPro" id="IPR050334">
    <property type="entry name" value="Molybdenum_import_ModC"/>
</dbReference>
<evidence type="ECO:0000256" key="1">
    <source>
        <dbReference type="ARBA" id="ARBA00022741"/>
    </source>
</evidence>
<accession>A0A317CCE4</accession>
<organism evidence="4 5">
    <name type="scientific">Leucothrix arctica</name>
    <dbReference type="NCBI Taxonomy" id="1481894"/>
    <lineage>
        <taxon>Bacteria</taxon>
        <taxon>Pseudomonadati</taxon>
        <taxon>Pseudomonadota</taxon>
        <taxon>Gammaproteobacteria</taxon>
        <taxon>Thiotrichales</taxon>
        <taxon>Thiotrichaceae</taxon>
        <taxon>Leucothrix</taxon>
    </lineage>
</organism>
<dbReference type="PANTHER" id="PTHR43514:SF10">
    <property type="entry name" value="MOLYBDENUM IMPORT ATP-BINDING PROTEIN MODC 2"/>
    <property type="match status" value="1"/>
</dbReference>
<dbReference type="InterPro" id="IPR027417">
    <property type="entry name" value="P-loop_NTPase"/>
</dbReference>